<keyword evidence="3" id="KW-1185">Reference proteome</keyword>
<evidence type="ECO:0000313" key="3">
    <source>
        <dbReference type="Proteomes" id="UP001642409"/>
    </source>
</evidence>
<dbReference type="EMBL" id="CAXDID020000092">
    <property type="protein sequence ID" value="CAL6022802.1"/>
    <property type="molecule type" value="Genomic_DNA"/>
</dbReference>
<evidence type="ECO:0008006" key="4">
    <source>
        <dbReference type="Google" id="ProtNLM"/>
    </source>
</evidence>
<organism evidence="2 3">
    <name type="scientific">Hexamita inflata</name>
    <dbReference type="NCBI Taxonomy" id="28002"/>
    <lineage>
        <taxon>Eukaryota</taxon>
        <taxon>Metamonada</taxon>
        <taxon>Diplomonadida</taxon>
        <taxon>Hexamitidae</taxon>
        <taxon>Hexamitinae</taxon>
        <taxon>Hexamita</taxon>
    </lineage>
</organism>
<accession>A0ABP1ISU8</accession>
<dbReference type="Proteomes" id="UP001642409">
    <property type="component" value="Unassembled WGS sequence"/>
</dbReference>
<evidence type="ECO:0000256" key="1">
    <source>
        <dbReference type="SAM" id="Phobius"/>
    </source>
</evidence>
<protein>
    <recommendedName>
        <fullName evidence="4">Transmembrane protein</fullName>
    </recommendedName>
</protein>
<feature type="transmembrane region" description="Helical" evidence="1">
    <location>
        <begin position="525"/>
        <end position="546"/>
    </location>
</feature>
<proteinExistence type="predicted"/>
<keyword evidence="1" id="KW-0812">Transmembrane</keyword>
<reference evidence="2 3" key="1">
    <citation type="submission" date="2024-07" db="EMBL/GenBank/DDBJ databases">
        <authorList>
            <person name="Akdeniz Z."/>
        </authorList>
    </citation>
    <scope>NUCLEOTIDE SEQUENCE [LARGE SCALE GENOMIC DNA]</scope>
</reference>
<keyword evidence="1" id="KW-1133">Transmembrane helix</keyword>
<comment type="caution">
    <text evidence="2">The sequence shown here is derived from an EMBL/GenBank/DDBJ whole genome shotgun (WGS) entry which is preliminary data.</text>
</comment>
<gene>
    <name evidence="2" type="ORF">HINF_LOCUS28820</name>
</gene>
<sequence>MIICLNIFAELSRANKVEQFNCYTSLADINLYADTQQIVVTIQSTRNSACDIPHGIKVTLQIDTLGLYEPYVYVRDYDYVSTTTILMKCTDASCSTIPNSASGIIYIESKTKVTKIPAGSVRISRGIAENCFQDNETFAELQQGAVVLNTYANFNCLNDIANFNGVWTLKPVSLVKLYITYSDDSITIHQGLTVEIIDDLVVPTTAVTALSIPIRIRLSDQYISNYFYQSIVNGKVSKDTKFFLFNIQFIVDELQPTPLIKTVQVTANLYVLAGFPNTYTLLTLQVLDNGFFVQRALGPDVPTYNSQITALGATSYIIEYIFTPLDNRKTKDFRMKLASTSTNVLFANTPVQSTCETRFPNQNCSLLIQKLKQMDTTQVNMYLSYYFYAGSTVVANYTRAITAYSDSCFSTGQLSYNNDTQTISILVNMNDASETCQLVKNDQITIKILLANTSTNVLISTQVLDFNPGVQNYQVSNVVIVGSPEIRIHYLREGEYLDAISLNQYKMQANNDLFMQHVYITMKILAIQFAFVLVYCIWLFAIYPLIQKRFFSKPQKSRQLIPEDEGEF</sequence>
<name>A0ABP1ISU8_9EUKA</name>
<keyword evidence="1" id="KW-0472">Membrane</keyword>
<evidence type="ECO:0000313" key="2">
    <source>
        <dbReference type="EMBL" id="CAL6022802.1"/>
    </source>
</evidence>